<dbReference type="CDD" id="cd07377">
    <property type="entry name" value="WHTH_GntR"/>
    <property type="match status" value="1"/>
</dbReference>
<dbReference type="Pfam" id="PF07729">
    <property type="entry name" value="FCD"/>
    <property type="match status" value="1"/>
</dbReference>
<dbReference type="InterPro" id="IPR011711">
    <property type="entry name" value="GntR_C"/>
</dbReference>
<reference evidence="5 6" key="1">
    <citation type="submission" date="2020-08" db="EMBL/GenBank/DDBJ databases">
        <title>Genomic Encyclopedia of Type Strains, Phase IV (KMG-IV): sequencing the most valuable type-strain genomes for metagenomic binning, comparative biology and taxonomic classification.</title>
        <authorList>
            <person name="Goeker M."/>
        </authorList>
    </citation>
    <scope>NUCLEOTIDE SEQUENCE [LARGE SCALE GENOMIC DNA]</scope>
    <source>
        <strain evidence="5 6">DSM 14552</strain>
    </source>
</reference>
<dbReference type="InterPro" id="IPR036388">
    <property type="entry name" value="WH-like_DNA-bd_sf"/>
</dbReference>
<dbReference type="SUPFAM" id="SSF46785">
    <property type="entry name" value="Winged helix' DNA-binding domain"/>
    <property type="match status" value="1"/>
</dbReference>
<gene>
    <name evidence="5" type="ORF">GGQ88_002236</name>
</gene>
<dbReference type="GO" id="GO:0003677">
    <property type="term" value="F:DNA binding"/>
    <property type="evidence" value="ECO:0007669"/>
    <property type="project" value="UniProtKB-KW"/>
</dbReference>
<dbReference type="GO" id="GO:0003700">
    <property type="term" value="F:DNA-binding transcription factor activity"/>
    <property type="evidence" value="ECO:0007669"/>
    <property type="project" value="InterPro"/>
</dbReference>
<dbReference type="InterPro" id="IPR036390">
    <property type="entry name" value="WH_DNA-bd_sf"/>
</dbReference>
<protein>
    <submittedName>
        <fullName evidence="5">DNA-binding FadR family transcriptional regulator</fullName>
    </submittedName>
</protein>
<dbReference type="EMBL" id="JACICY010000004">
    <property type="protein sequence ID" value="MBB3860967.1"/>
    <property type="molecule type" value="Genomic_DNA"/>
</dbReference>
<dbReference type="AlphaFoldDB" id="A0A7W5ZX63"/>
<comment type="caution">
    <text evidence="5">The sequence shown here is derived from an EMBL/GenBank/DDBJ whole genome shotgun (WGS) entry which is preliminary data.</text>
</comment>
<dbReference type="RefSeq" id="WP_183613205.1">
    <property type="nucleotide sequence ID" value="NZ_JACICY010000004.1"/>
</dbReference>
<dbReference type="SMART" id="SM00345">
    <property type="entry name" value="HTH_GNTR"/>
    <property type="match status" value="1"/>
</dbReference>
<proteinExistence type="predicted"/>
<evidence type="ECO:0000259" key="4">
    <source>
        <dbReference type="PROSITE" id="PS50949"/>
    </source>
</evidence>
<dbReference type="Gene3D" id="1.20.120.530">
    <property type="entry name" value="GntR ligand-binding domain-like"/>
    <property type="match status" value="1"/>
</dbReference>
<evidence type="ECO:0000313" key="5">
    <source>
        <dbReference type="EMBL" id="MBB3860967.1"/>
    </source>
</evidence>
<keyword evidence="6" id="KW-1185">Reference proteome</keyword>
<evidence type="ECO:0000256" key="2">
    <source>
        <dbReference type="ARBA" id="ARBA00023125"/>
    </source>
</evidence>
<dbReference type="InterPro" id="IPR008920">
    <property type="entry name" value="TF_FadR/GntR_C"/>
</dbReference>
<dbReference type="Gene3D" id="1.10.10.10">
    <property type="entry name" value="Winged helix-like DNA-binding domain superfamily/Winged helix DNA-binding domain"/>
    <property type="match status" value="1"/>
</dbReference>
<keyword evidence="1" id="KW-0805">Transcription regulation</keyword>
<evidence type="ECO:0000313" key="6">
    <source>
        <dbReference type="Proteomes" id="UP000562395"/>
    </source>
</evidence>
<dbReference type="PANTHER" id="PTHR43537:SF5">
    <property type="entry name" value="UXU OPERON TRANSCRIPTIONAL REGULATOR"/>
    <property type="match status" value="1"/>
</dbReference>
<dbReference type="InterPro" id="IPR000524">
    <property type="entry name" value="Tscrpt_reg_HTH_GntR"/>
</dbReference>
<evidence type="ECO:0000256" key="3">
    <source>
        <dbReference type="ARBA" id="ARBA00023163"/>
    </source>
</evidence>
<dbReference type="Proteomes" id="UP000562395">
    <property type="component" value="Unassembled WGS sequence"/>
</dbReference>
<dbReference type="SMART" id="SM00895">
    <property type="entry name" value="FCD"/>
    <property type="match status" value="1"/>
</dbReference>
<sequence>MAEDSFPQTASASSFTGISLQVLKASQIVANDLKGRIARGEIKAGECLPPEPELMTQYDVSRPTLREAIRILETQGLITTTRGGRKGARVHYPSYEQAAEQAALALQLHGASLLDIMQLAAALTPTAARLAAERSPKPDLTTALRYYEDVPRGAGNPRHATLALHRLKAEICAMSGNEALRLIGGMMTMIVELQLEAVPKTAEDLPAENLEPWQKTYARIGEALRAIKTGAGAKAERLLRQSLDETVIYYQRIVAPDPLRFVPDWTRLTNA</sequence>
<keyword evidence="2 5" id="KW-0238">DNA-binding</keyword>
<name>A0A7W5ZX63_9SPHN</name>
<keyword evidence="3" id="KW-0804">Transcription</keyword>
<accession>A0A7W5ZX63</accession>
<dbReference type="Pfam" id="PF00392">
    <property type="entry name" value="GntR"/>
    <property type="match status" value="1"/>
</dbReference>
<dbReference type="PROSITE" id="PS50949">
    <property type="entry name" value="HTH_GNTR"/>
    <property type="match status" value="1"/>
</dbReference>
<feature type="domain" description="HTH gntR-type" evidence="4">
    <location>
        <begin position="23"/>
        <end position="93"/>
    </location>
</feature>
<dbReference type="PANTHER" id="PTHR43537">
    <property type="entry name" value="TRANSCRIPTIONAL REGULATOR, GNTR FAMILY"/>
    <property type="match status" value="1"/>
</dbReference>
<organism evidence="5 6">
    <name type="scientific">Novosphingobium hassiacum</name>
    <dbReference type="NCBI Taxonomy" id="173676"/>
    <lineage>
        <taxon>Bacteria</taxon>
        <taxon>Pseudomonadati</taxon>
        <taxon>Pseudomonadota</taxon>
        <taxon>Alphaproteobacteria</taxon>
        <taxon>Sphingomonadales</taxon>
        <taxon>Sphingomonadaceae</taxon>
        <taxon>Novosphingobium</taxon>
    </lineage>
</organism>
<dbReference type="PRINTS" id="PR00035">
    <property type="entry name" value="HTHGNTR"/>
</dbReference>
<evidence type="ECO:0000256" key="1">
    <source>
        <dbReference type="ARBA" id="ARBA00023015"/>
    </source>
</evidence>